<dbReference type="Pfam" id="PF13828">
    <property type="entry name" value="DUF4190"/>
    <property type="match status" value="1"/>
</dbReference>
<feature type="domain" description="DUF4190" evidence="3">
    <location>
        <begin position="71"/>
        <end position="125"/>
    </location>
</feature>
<sequence>MASDFETPLTPPSAQPVAPISSDPPVPQRSDFLAAPPTNQLGPGAYPSSTYPSNFYGAGAPYIGTPPTSGLAIASLVTGILGFSIIALGLGFAALNRISRTGESGRGLAIAGIVLGGVATAFWMMMVIPFFALAF</sequence>
<protein>
    <submittedName>
        <fullName evidence="4">DUF4190 domain-containing protein</fullName>
    </submittedName>
</protein>
<comment type="caution">
    <text evidence="4">The sequence shown here is derived from an EMBL/GenBank/DDBJ whole genome shotgun (WGS) entry which is preliminary data.</text>
</comment>
<accession>A0A5C8HNZ5</accession>
<name>A0A5C8HNZ5_9MICO</name>
<evidence type="ECO:0000313" key="4">
    <source>
        <dbReference type="EMBL" id="TXK05806.1"/>
    </source>
</evidence>
<dbReference type="Proteomes" id="UP000321196">
    <property type="component" value="Unassembled WGS sequence"/>
</dbReference>
<proteinExistence type="predicted"/>
<reference evidence="4 5" key="1">
    <citation type="submission" date="2019-08" db="EMBL/GenBank/DDBJ databases">
        <authorList>
            <person name="Dong K."/>
        </authorList>
    </citation>
    <scope>NUCLEOTIDE SEQUENCE [LARGE SCALE GENOMIC DNA]</scope>
    <source>
        <strain evidence="4 5">M4-8</strain>
    </source>
</reference>
<feature type="transmembrane region" description="Helical" evidence="2">
    <location>
        <begin position="107"/>
        <end position="132"/>
    </location>
</feature>
<dbReference type="InterPro" id="IPR025241">
    <property type="entry name" value="DUF4190"/>
</dbReference>
<dbReference type="OrthoDB" id="4374883at2"/>
<evidence type="ECO:0000313" key="5">
    <source>
        <dbReference type="Proteomes" id="UP000321196"/>
    </source>
</evidence>
<evidence type="ECO:0000256" key="2">
    <source>
        <dbReference type="SAM" id="Phobius"/>
    </source>
</evidence>
<keyword evidence="2" id="KW-0812">Transmembrane</keyword>
<gene>
    <name evidence="4" type="ORF">FVP60_02125</name>
</gene>
<evidence type="ECO:0000256" key="1">
    <source>
        <dbReference type="SAM" id="MobiDB-lite"/>
    </source>
</evidence>
<keyword evidence="5" id="KW-1185">Reference proteome</keyword>
<keyword evidence="2" id="KW-1133">Transmembrane helix</keyword>
<feature type="transmembrane region" description="Helical" evidence="2">
    <location>
        <begin position="71"/>
        <end position="95"/>
    </location>
</feature>
<feature type="region of interest" description="Disordered" evidence="1">
    <location>
        <begin position="1"/>
        <end position="44"/>
    </location>
</feature>
<dbReference type="EMBL" id="VRSW01000001">
    <property type="protein sequence ID" value="TXK05806.1"/>
    <property type="molecule type" value="Genomic_DNA"/>
</dbReference>
<evidence type="ECO:0000259" key="3">
    <source>
        <dbReference type="Pfam" id="PF13828"/>
    </source>
</evidence>
<keyword evidence="2" id="KW-0472">Membrane</keyword>
<organism evidence="4 5">
    <name type="scientific">Microbacterium mitrae</name>
    <dbReference type="NCBI Taxonomy" id="664640"/>
    <lineage>
        <taxon>Bacteria</taxon>
        <taxon>Bacillati</taxon>
        <taxon>Actinomycetota</taxon>
        <taxon>Actinomycetes</taxon>
        <taxon>Micrococcales</taxon>
        <taxon>Microbacteriaceae</taxon>
        <taxon>Microbacterium</taxon>
    </lineage>
</organism>
<dbReference type="RefSeq" id="WP_147824616.1">
    <property type="nucleotide sequence ID" value="NZ_BAAARG010000001.1"/>
</dbReference>
<dbReference type="AlphaFoldDB" id="A0A5C8HNZ5"/>